<dbReference type="Gene3D" id="1.10.10.10">
    <property type="entry name" value="Winged helix-like DNA-binding domain superfamily/Winged helix DNA-binding domain"/>
    <property type="match status" value="1"/>
</dbReference>
<dbReference type="PANTHER" id="PTHR33154:SF35">
    <property type="entry name" value="TRANSCRIPTIONAL REGULATOR, ARSR FAMILY"/>
    <property type="match status" value="1"/>
</dbReference>
<accession>X1D7Q2</accession>
<dbReference type="AlphaFoldDB" id="X1D7Q2"/>
<dbReference type="InterPro" id="IPR036388">
    <property type="entry name" value="WH-like_DNA-bd_sf"/>
</dbReference>
<dbReference type="EMBL" id="BART01020799">
    <property type="protein sequence ID" value="GAG92461.1"/>
    <property type="molecule type" value="Genomic_DNA"/>
</dbReference>
<evidence type="ECO:0000259" key="4">
    <source>
        <dbReference type="PROSITE" id="PS50987"/>
    </source>
</evidence>
<dbReference type="InterPro" id="IPR036390">
    <property type="entry name" value="WH_DNA-bd_sf"/>
</dbReference>
<dbReference type="Pfam" id="PF09860">
    <property type="entry name" value="DUF2087"/>
    <property type="match status" value="1"/>
</dbReference>
<comment type="caution">
    <text evidence="5">The sequence shown here is derived from an EMBL/GenBank/DDBJ whole genome shotgun (WGS) entry which is preliminary data.</text>
</comment>
<evidence type="ECO:0000256" key="1">
    <source>
        <dbReference type="ARBA" id="ARBA00023015"/>
    </source>
</evidence>
<dbReference type="SMART" id="SM00418">
    <property type="entry name" value="HTH_ARSR"/>
    <property type="match status" value="1"/>
</dbReference>
<reference evidence="5" key="1">
    <citation type="journal article" date="2014" name="Front. Microbiol.">
        <title>High frequency of phylogenetically diverse reductive dehalogenase-homologous genes in deep subseafloor sedimentary metagenomes.</title>
        <authorList>
            <person name="Kawai M."/>
            <person name="Futagami T."/>
            <person name="Toyoda A."/>
            <person name="Takaki Y."/>
            <person name="Nishi S."/>
            <person name="Hori S."/>
            <person name="Arai W."/>
            <person name="Tsubouchi T."/>
            <person name="Morono Y."/>
            <person name="Uchiyama I."/>
            <person name="Ito T."/>
            <person name="Fujiyama A."/>
            <person name="Inagaki F."/>
            <person name="Takami H."/>
        </authorList>
    </citation>
    <scope>NUCLEOTIDE SEQUENCE</scope>
    <source>
        <strain evidence="5">Expedition CK06-06</strain>
    </source>
</reference>
<dbReference type="PRINTS" id="PR00778">
    <property type="entry name" value="HTHARSR"/>
</dbReference>
<dbReference type="InterPro" id="IPR011991">
    <property type="entry name" value="ArsR-like_HTH"/>
</dbReference>
<keyword evidence="1" id="KW-0805">Transcription regulation</keyword>
<dbReference type="NCBIfam" id="NF033788">
    <property type="entry name" value="HTH_metalloreg"/>
    <property type="match status" value="1"/>
</dbReference>
<dbReference type="Pfam" id="PF01022">
    <property type="entry name" value="HTH_5"/>
    <property type="match status" value="1"/>
</dbReference>
<name>X1D7Q2_9ZZZZ</name>
<keyword evidence="3" id="KW-0804">Transcription</keyword>
<dbReference type="GO" id="GO:0003677">
    <property type="term" value="F:DNA binding"/>
    <property type="evidence" value="ECO:0007669"/>
    <property type="project" value="UniProtKB-KW"/>
</dbReference>
<evidence type="ECO:0000256" key="3">
    <source>
        <dbReference type="ARBA" id="ARBA00023163"/>
    </source>
</evidence>
<sequence length="192" mass="21710">MEERDLSNDELLIFFKALADANRLKILGLLAKEKLTVEQLSEMLKLRPSTVSHHLSKLSEVGLVSATASSYYNIYQLENVALEAMAKRLLSKDTLPTMAADINMDAYDQKVLSDYSTPDGQLKTIPAQRKKLDVILRHVGQAFTPEVIYSESEVNLILEKFHEDTATLRRELIGMGLLERSSGGRKYWLTEH</sequence>
<organism evidence="5">
    <name type="scientific">marine sediment metagenome</name>
    <dbReference type="NCBI Taxonomy" id="412755"/>
    <lineage>
        <taxon>unclassified sequences</taxon>
        <taxon>metagenomes</taxon>
        <taxon>ecological metagenomes</taxon>
    </lineage>
</organism>
<dbReference type="SUPFAM" id="SSF46785">
    <property type="entry name" value="Winged helix' DNA-binding domain"/>
    <property type="match status" value="1"/>
</dbReference>
<dbReference type="GO" id="GO:0003700">
    <property type="term" value="F:DNA-binding transcription factor activity"/>
    <property type="evidence" value="ECO:0007669"/>
    <property type="project" value="InterPro"/>
</dbReference>
<protein>
    <recommendedName>
        <fullName evidence="4">HTH arsR-type domain-containing protein</fullName>
    </recommendedName>
</protein>
<keyword evidence="2" id="KW-0238">DNA-binding</keyword>
<dbReference type="InterPro" id="IPR018656">
    <property type="entry name" value="DUF2087"/>
</dbReference>
<evidence type="ECO:0000256" key="2">
    <source>
        <dbReference type="ARBA" id="ARBA00023125"/>
    </source>
</evidence>
<dbReference type="PROSITE" id="PS50987">
    <property type="entry name" value="HTH_ARSR_2"/>
    <property type="match status" value="1"/>
</dbReference>
<dbReference type="PANTHER" id="PTHR33154">
    <property type="entry name" value="TRANSCRIPTIONAL REGULATOR, ARSR FAMILY"/>
    <property type="match status" value="1"/>
</dbReference>
<dbReference type="InterPro" id="IPR051081">
    <property type="entry name" value="HTH_MetalResp_TranReg"/>
</dbReference>
<dbReference type="InterPro" id="IPR001845">
    <property type="entry name" value="HTH_ArsR_DNA-bd_dom"/>
</dbReference>
<feature type="non-terminal residue" evidence="5">
    <location>
        <position position="192"/>
    </location>
</feature>
<proteinExistence type="predicted"/>
<feature type="domain" description="HTH arsR-type" evidence="4">
    <location>
        <begin position="3"/>
        <end position="97"/>
    </location>
</feature>
<dbReference type="CDD" id="cd00090">
    <property type="entry name" value="HTH_ARSR"/>
    <property type="match status" value="1"/>
</dbReference>
<gene>
    <name evidence="5" type="ORF">S01H4_38546</name>
</gene>
<evidence type="ECO:0000313" key="5">
    <source>
        <dbReference type="EMBL" id="GAG92461.1"/>
    </source>
</evidence>